<comment type="caution">
    <text evidence="13">The sequence shown here is derived from an EMBL/GenBank/DDBJ whole genome shotgun (WGS) entry which is preliminary data.</text>
</comment>
<name>A0A1E3JHD0_9TREE</name>
<feature type="transmembrane region" description="Helical" evidence="11">
    <location>
        <begin position="290"/>
        <end position="310"/>
    </location>
</feature>
<evidence type="ECO:0000256" key="6">
    <source>
        <dbReference type="ARBA" id="ARBA00022692"/>
    </source>
</evidence>
<feature type="compositionally biased region" description="Basic and acidic residues" evidence="10">
    <location>
        <begin position="24"/>
        <end position="33"/>
    </location>
</feature>
<feature type="compositionally biased region" description="Polar residues" evidence="10">
    <location>
        <begin position="509"/>
        <end position="521"/>
    </location>
</feature>
<feature type="region of interest" description="Disordered" evidence="10">
    <location>
        <begin position="390"/>
        <end position="410"/>
    </location>
</feature>
<keyword evidence="8" id="KW-0333">Golgi apparatus</keyword>
<evidence type="ECO:0000256" key="8">
    <source>
        <dbReference type="ARBA" id="ARBA00023034"/>
    </source>
</evidence>
<feature type="transmembrane region" description="Helical" evidence="11">
    <location>
        <begin position="258"/>
        <end position="278"/>
    </location>
</feature>
<evidence type="ECO:0000256" key="11">
    <source>
        <dbReference type="SAM" id="Phobius"/>
    </source>
</evidence>
<feature type="compositionally biased region" description="Basic and acidic residues" evidence="10">
    <location>
        <begin position="93"/>
        <end position="109"/>
    </location>
</feature>
<dbReference type="PANTHER" id="PTHR47549:SF2">
    <property type="entry name" value="GOLGI APPARATUS MEMBRANE PROTEIN TVP38"/>
    <property type="match status" value="1"/>
</dbReference>
<evidence type="ECO:0000256" key="4">
    <source>
        <dbReference type="ARBA" id="ARBA00013533"/>
    </source>
</evidence>
<feature type="transmembrane region" description="Helical" evidence="11">
    <location>
        <begin position="212"/>
        <end position="233"/>
    </location>
</feature>
<evidence type="ECO:0000256" key="7">
    <source>
        <dbReference type="ARBA" id="ARBA00022989"/>
    </source>
</evidence>
<evidence type="ECO:0000313" key="13">
    <source>
        <dbReference type="EMBL" id="ODO00056.1"/>
    </source>
</evidence>
<feature type="region of interest" description="Disordered" evidence="10">
    <location>
        <begin position="507"/>
        <end position="603"/>
    </location>
</feature>
<organism evidence="13 14">
    <name type="scientific">Cryptococcus amylolentus CBS 6273</name>
    <dbReference type="NCBI Taxonomy" id="1296118"/>
    <lineage>
        <taxon>Eukaryota</taxon>
        <taxon>Fungi</taxon>
        <taxon>Dikarya</taxon>
        <taxon>Basidiomycota</taxon>
        <taxon>Agaricomycotina</taxon>
        <taxon>Tremellomycetes</taxon>
        <taxon>Tremellales</taxon>
        <taxon>Cryptococcaceae</taxon>
        <taxon>Cryptococcus</taxon>
    </lineage>
</organism>
<sequence length="603" mass="67847">MDDRPPISHPYPPDHFARPQGLDYQRRRDERHAKSGMPAAALAYPPAYLGDNPYAEMSRGPSPNLGVQQPLYGSSPTPMMRSASSSSAQPLADPERGEANSASRSKEGDYPEGWTKEDEEAERQFLSQGMIDWNELKQWRYWIRKEWWFWYILGAVGIVLVCLMSLYHDEIVDWLRPAANWMKDLTAGWVIPIAVFFVLSFPPLFGHEIVAILCGVVWGLWEGFGITSAGTLLGEIGNFYAFKYCLKSHAEKYEKNNMNYACLAHVVREGGFFIIFVVRLSAIPGHFTTAVFATCGMNIWIFTLAAILTLPKQASRPPSTPLIVVYLGVLFDDTDSSSKEKWISRGVLIGGFLITIASAWYIWHEMHKVRPIVWRRRKIEAAAKGMSLDPKTGKFIESPHAGMDGRAGRGKEWEHALRPGRAGEEDEARSPILVEHEREQAREREEGYRLDTLGMDGYRGQRQQGRLERHQSYQNPYDISYQNSNQMSIYDVDGPQVHEQDIAYGYKPPSSTDTFLPTHNTQPPPPSHGTHLQPHQPSAHQLTHPLPPAPAQNEVSFPEAHSTGVEDQHTGAGAGLHRHGTGSTVYAKEEPRVGWPEARPNMI</sequence>
<evidence type="ECO:0000259" key="12">
    <source>
        <dbReference type="Pfam" id="PF09335"/>
    </source>
</evidence>
<keyword evidence="7 11" id="KW-1133">Transmembrane helix</keyword>
<keyword evidence="9 11" id="KW-0472">Membrane</keyword>
<evidence type="ECO:0000256" key="3">
    <source>
        <dbReference type="ARBA" id="ARBA00008640"/>
    </source>
</evidence>
<comment type="subcellular location">
    <subcellularLocation>
        <location evidence="2">Golgi apparatus membrane</location>
        <topology evidence="2">Multi-pass membrane protein</topology>
    </subcellularLocation>
</comment>
<dbReference type="Proteomes" id="UP000095149">
    <property type="component" value="Unassembled WGS sequence"/>
</dbReference>
<dbReference type="InterPro" id="IPR051076">
    <property type="entry name" value="Golgi_membrane_TVP38/TMEM64"/>
</dbReference>
<feature type="compositionally biased region" description="Low complexity" evidence="10">
    <location>
        <begin position="38"/>
        <end position="49"/>
    </location>
</feature>
<feature type="compositionally biased region" description="Polar residues" evidence="10">
    <location>
        <begin position="65"/>
        <end position="89"/>
    </location>
</feature>
<evidence type="ECO:0000256" key="9">
    <source>
        <dbReference type="ARBA" id="ARBA00023136"/>
    </source>
</evidence>
<evidence type="ECO:0000256" key="1">
    <source>
        <dbReference type="ARBA" id="ARBA00002978"/>
    </source>
</evidence>
<comment type="function">
    <text evidence="1">Golgi membrane protein involved in vesicular trafficking and spindle migration.</text>
</comment>
<feature type="transmembrane region" description="Helical" evidence="11">
    <location>
        <begin position="342"/>
        <end position="363"/>
    </location>
</feature>
<keyword evidence="6 11" id="KW-0812">Transmembrane</keyword>
<dbReference type="Pfam" id="PF09335">
    <property type="entry name" value="VTT_dom"/>
    <property type="match status" value="1"/>
</dbReference>
<protein>
    <recommendedName>
        <fullName evidence="4">Golgi apparatus membrane protein TVP38</fullName>
    </recommendedName>
    <alternativeName>
        <fullName evidence="5">Golgi apparatus membrane protein tvp38</fullName>
    </alternativeName>
</protein>
<accession>A0A1E3JHD0</accession>
<evidence type="ECO:0000256" key="5">
    <source>
        <dbReference type="ARBA" id="ARBA00020673"/>
    </source>
</evidence>
<evidence type="ECO:0000256" key="10">
    <source>
        <dbReference type="SAM" id="MobiDB-lite"/>
    </source>
</evidence>
<gene>
    <name evidence="13" type="ORF">I350_06680</name>
</gene>
<evidence type="ECO:0000256" key="2">
    <source>
        <dbReference type="ARBA" id="ARBA00004653"/>
    </source>
</evidence>
<feature type="transmembrane region" description="Helical" evidence="11">
    <location>
        <begin position="147"/>
        <end position="167"/>
    </location>
</feature>
<dbReference type="InterPro" id="IPR032816">
    <property type="entry name" value="VTT_dom"/>
</dbReference>
<proteinExistence type="inferred from homology"/>
<comment type="similarity">
    <text evidence="3">Belongs to the TVP38/TMEM64 family.</text>
</comment>
<feature type="region of interest" description="Disordered" evidence="10">
    <location>
        <begin position="1"/>
        <end position="118"/>
    </location>
</feature>
<evidence type="ECO:0000313" key="14">
    <source>
        <dbReference type="Proteomes" id="UP000095149"/>
    </source>
</evidence>
<feature type="domain" description="VTT" evidence="12">
    <location>
        <begin position="207"/>
        <end position="311"/>
    </location>
</feature>
<dbReference type="PANTHER" id="PTHR47549">
    <property type="entry name" value="GOLGI APPARATUS MEMBRANE PROTEIN TVP38-RELATED"/>
    <property type="match status" value="1"/>
</dbReference>
<reference evidence="13 14" key="1">
    <citation type="submission" date="2016-06" db="EMBL/GenBank/DDBJ databases">
        <title>Evolution of pathogenesis and genome organization in the Tremellales.</title>
        <authorList>
            <person name="Cuomo C."/>
            <person name="Litvintseva A."/>
            <person name="Heitman J."/>
            <person name="Chen Y."/>
            <person name="Sun S."/>
            <person name="Springer D."/>
            <person name="Dromer F."/>
            <person name="Young S."/>
            <person name="Zeng Q."/>
            <person name="Chapman S."/>
            <person name="Gujja S."/>
            <person name="Saif S."/>
            <person name="Birren B."/>
        </authorList>
    </citation>
    <scope>NUCLEOTIDE SEQUENCE [LARGE SCALE GENOMIC DNA]</scope>
    <source>
        <strain evidence="13 14">CBS 6273</strain>
    </source>
</reference>
<dbReference type="OrthoDB" id="166803at2759"/>
<dbReference type="AlphaFoldDB" id="A0A1E3JHD0"/>
<dbReference type="EMBL" id="MEKH01000011">
    <property type="protein sequence ID" value="ODO00056.1"/>
    <property type="molecule type" value="Genomic_DNA"/>
</dbReference>
<feature type="transmembrane region" description="Helical" evidence="11">
    <location>
        <begin position="187"/>
        <end position="205"/>
    </location>
</feature>
<dbReference type="GO" id="GO:0000139">
    <property type="term" value="C:Golgi membrane"/>
    <property type="evidence" value="ECO:0007669"/>
    <property type="project" value="UniProtKB-SubCell"/>
</dbReference>